<organism evidence="5 6">
    <name type="scientific">Falsiroseomonas oleicola</name>
    <dbReference type="NCBI Taxonomy" id="2801474"/>
    <lineage>
        <taxon>Bacteria</taxon>
        <taxon>Pseudomonadati</taxon>
        <taxon>Pseudomonadota</taxon>
        <taxon>Alphaproteobacteria</taxon>
        <taxon>Acetobacterales</taxon>
        <taxon>Roseomonadaceae</taxon>
        <taxon>Falsiroseomonas</taxon>
    </lineage>
</organism>
<keyword evidence="6" id="KW-1185">Reference proteome</keyword>
<dbReference type="GO" id="GO:0004124">
    <property type="term" value="F:cysteine synthase activity"/>
    <property type="evidence" value="ECO:0007669"/>
    <property type="project" value="UniProtKB-EC"/>
</dbReference>
<name>A0ABS6HEU5_9PROT</name>
<dbReference type="Proteomes" id="UP000689967">
    <property type="component" value="Unassembled WGS sequence"/>
</dbReference>
<dbReference type="PANTHER" id="PTHR10314">
    <property type="entry name" value="CYSTATHIONINE BETA-SYNTHASE"/>
    <property type="match status" value="1"/>
</dbReference>
<gene>
    <name evidence="5" type="primary">cysK</name>
    <name evidence="5" type="ORF">JJQ90_25880</name>
</gene>
<reference evidence="5 6" key="1">
    <citation type="submission" date="2021-01" db="EMBL/GenBank/DDBJ databases">
        <title>Roseomonas sp. nov, a bacterium isolated from an oil production mixture in Yumen Oilfield.</title>
        <authorList>
            <person name="Wu D."/>
        </authorList>
    </citation>
    <scope>NUCLEOTIDE SEQUENCE [LARGE SCALE GENOMIC DNA]</scope>
    <source>
        <strain evidence="5 6">ROY-5-3</strain>
    </source>
</reference>
<sequence length="338" mass="35249">MQTHRRPALAPDATPRPCTAAEPASPRGRLYGSVLETIGGTPLVLLPRLGASAGLKARLALKLEYFNPLGSVKDRIGLAMVEAAERDGLITPGRSVLVEPTSGNTGIALAFVAAARGYRLIVVMPDGASMERRKMMWLLGAELVLTPSRAGMAGAMARAEQIISETPEAWMPRQFDNPANPAIHAATTAEEIWADTGGEVAAIVAGIGTGGTATGIARMLKSRAPGLRVLGVEPAESAVLNGDEPGPHRIQGIGAGFRPAVLELDQLDGVLRVTEREAIAAARRCAREEGLPIGISSGAALHAAMQVASDPELSGKLVVAIAASFAERYLSTELFEGF</sequence>
<dbReference type="InterPro" id="IPR005856">
    <property type="entry name" value="Cys_synth"/>
</dbReference>
<comment type="catalytic activity">
    <reaction evidence="2">
        <text>O-acetyl-L-serine + hydrogen sulfide = L-cysteine + acetate</text>
        <dbReference type="Rhea" id="RHEA:14829"/>
        <dbReference type="ChEBI" id="CHEBI:29919"/>
        <dbReference type="ChEBI" id="CHEBI:30089"/>
        <dbReference type="ChEBI" id="CHEBI:35235"/>
        <dbReference type="ChEBI" id="CHEBI:58340"/>
        <dbReference type="EC" id="2.5.1.47"/>
    </reaction>
</comment>
<dbReference type="CDD" id="cd01561">
    <property type="entry name" value="CBS_like"/>
    <property type="match status" value="1"/>
</dbReference>
<proteinExistence type="predicted"/>
<dbReference type="InterPro" id="IPR005859">
    <property type="entry name" value="CysK"/>
</dbReference>
<keyword evidence="5" id="KW-0808">Transferase</keyword>
<dbReference type="EMBL" id="JAERQM010000013">
    <property type="protein sequence ID" value="MBU8547173.1"/>
    <property type="molecule type" value="Genomic_DNA"/>
</dbReference>
<dbReference type="InterPro" id="IPR050214">
    <property type="entry name" value="Cys_Synth/Cystath_Beta-Synth"/>
</dbReference>
<accession>A0ABS6HEU5</accession>
<dbReference type="EC" id="2.5.1.47" evidence="1"/>
<dbReference type="NCBIfam" id="TIGR01136">
    <property type="entry name" value="cysKM"/>
    <property type="match status" value="1"/>
</dbReference>
<feature type="region of interest" description="Disordered" evidence="3">
    <location>
        <begin position="1"/>
        <end position="25"/>
    </location>
</feature>
<evidence type="ECO:0000313" key="5">
    <source>
        <dbReference type="EMBL" id="MBU8547173.1"/>
    </source>
</evidence>
<dbReference type="InterPro" id="IPR001926">
    <property type="entry name" value="TrpB-like_PALP"/>
</dbReference>
<evidence type="ECO:0000256" key="2">
    <source>
        <dbReference type="ARBA" id="ARBA00047931"/>
    </source>
</evidence>
<evidence type="ECO:0000256" key="3">
    <source>
        <dbReference type="SAM" id="MobiDB-lite"/>
    </source>
</evidence>
<evidence type="ECO:0000259" key="4">
    <source>
        <dbReference type="Pfam" id="PF00291"/>
    </source>
</evidence>
<feature type="domain" description="Tryptophan synthase beta chain-like PALP" evidence="4">
    <location>
        <begin position="35"/>
        <end position="321"/>
    </location>
</feature>
<dbReference type="Pfam" id="PF00291">
    <property type="entry name" value="PALP"/>
    <property type="match status" value="1"/>
</dbReference>
<evidence type="ECO:0000313" key="6">
    <source>
        <dbReference type="Proteomes" id="UP000689967"/>
    </source>
</evidence>
<dbReference type="NCBIfam" id="TIGR01139">
    <property type="entry name" value="cysK"/>
    <property type="match status" value="1"/>
</dbReference>
<evidence type="ECO:0000256" key="1">
    <source>
        <dbReference type="ARBA" id="ARBA00012681"/>
    </source>
</evidence>
<comment type="caution">
    <text evidence="5">The sequence shown here is derived from an EMBL/GenBank/DDBJ whole genome shotgun (WGS) entry which is preliminary data.</text>
</comment>
<protein>
    <recommendedName>
        <fullName evidence="1">cysteine synthase</fullName>
        <ecNumber evidence="1">2.5.1.47</ecNumber>
    </recommendedName>
</protein>